<keyword evidence="7 8" id="KW-0472">Membrane</keyword>
<keyword evidence="4 10" id="KW-0808">Transferase</keyword>
<feature type="transmembrane region" description="Helical" evidence="8">
    <location>
        <begin position="197"/>
        <end position="217"/>
    </location>
</feature>
<gene>
    <name evidence="10" type="ORF">CLV41_10640</name>
</gene>
<reference evidence="10 11" key="1">
    <citation type="submission" date="2018-01" db="EMBL/GenBank/DDBJ databases">
        <title>Genomic Encyclopedia of Archaeal and Bacterial Type Strains, Phase II (KMG-II): from individual species to whole genera.</title>
        <authorList>
            <person name="Goeker M."/>
        </authorList>
    </citation>
    <scope>NUCLEOTIDE SEQUENCE [LARGE SCALE GENOMIC DNA]</scope>
    <source>
        <strain evidence="10 11">DSM 17023</strain>
    </source>
</reference>
<dbReference type="OrthoDB" id="7671407at2"/>
<evidence type="ECO:0000259" key="9">
    <source>
        <dbReference type="Pfam" id="PF13231"/>
    </source>
</evidence>
<keyword evidence="2" id="KW-1003">Cell membrane</keyword>
<dbReference type="PANTHER" id="PTHR33908">
    <property type="entry name" value="MANNOSYLTRANSFERASE YKCB-RELATED"/>
    <property type="match status" value="1"/>
</dbReference>
<evidence type="ECO:0000256" key="7">
    <source>
        <dbReference type="ARBA" id="ARBA00023136"/>
    </source>
</evidence>
<feature type="transmembrane region" description="Helical" evidence="8">
    <location>
        <begin position="348"/>
        <end position="368"/>
    </location>
</feature>
<keyword evidence="11" id="KW-1185">Reference proteome</keyword>
<dbReference type="PANTHER" id="PTHR33908:SF9">
    <property type="entry name" value="BLL5595 PROTEIN"/>
    <property type="match status" value="1"/>
</dbReference>
<evidence type="ECO:0000256" key="5">
    <source>
        <dbReference type="ARBA" id="ARBA00022692"/>
    </source>
</evidence>
<feature type="transmembrane region" description="Helical" evidence="8">
    <location>
        <begin position="292"/>
        <end position="311"/>
    </location>
</feature>
<dbReference type="RefSeq" id="WP_103223159.1">
    <property type="nucleotide sequence ID" value="NZ_PPCN01000006.1"/>
</dbReference>
<feature type="transmembrane region" description="Helical" evidence="8">
    <location>
        <begin position="317"/>
        <end position="336"/>
    </location>
</feature>
<dbReference type="Proteomes" id="UP000236959">
    <property type="component" value="Unassembled WGS sequence"/>
</dbReference>
<evidence type="ECO:0000256" key="6">
    <source>
        <dbReference type="ARBA" id="ARBA00022989"/>
    </source>
</evidence>
<evidence type="ECO:0000256" key="2">
    <source>
        <dbReference type="ARBA" id="ARBA00022475"/>
    </source>
</evidence>
<evidence type="ECO:0000256" key="8">
    <source>
        <dbReference type="SAM" id="Phobius"/>
    </source>
</evidence>
<dbReference type="Pfam" id="PF13231">
    <property type="entry name" value="PMT_2"/>
    <property type="match status" value="1"/>
</dbReference>
<feature type="transmembrane region" description="Helical" evidence="8">
    <location>
        <begin position="78"/>
        <end position="97"/>
    </location>
</feature>
<evidence type="ECO:0000313" key="10">
    <source>
        <dbReference type="EMBL" id="POF30428.1"/>
    </source>
</evidence>
<proteinExistence type="predicted"/>
<dbReference type="InterPro" id="IPR050297">
    <property type="entry name" value="LipidA_mod_glycosyltrf_83"/>
</dbReference>
<evidence type="ECO:0000256" key="3">
    <source>
        <dbReference type="ARBA" id="ARBA00022676"/>
    </source>
</evidence>
<dbReference type="GO" id="GO:0005886">
    <property type="term" value="C:plasma membrane"/>
    <property type="evidence" value="ECO:0007669"/>
    <property type="project" value="UniProtKB-SubCell"/>
</dbReference>
<keyword evidence="6 8" id="KW-1133">Transmembrane helix</keyword>
<dbReference type="GO" id="GO:0009103">
    <property type="term" value="P:lipopolysaccharide biosynthetic process"/>
    <property type="evidence" value="ECO:0007669"/>
    <property type="project" value="UniProtKB-ARBA"/>
</dbReference>
<evidence type="ECO:0000313" key="11">
    <source>
        <dbReference type="Proteomes" id="UP000236959"/>
    </source>
</evidence>
<dbReference type="EMBL" id="PPCN01000006">
    <property type="protein sequence ID" value="POF30428.1"/>
    <property type="molecule type" value="Genomic_DNA"/>
</dbReference>
<organism evidence="10 11">
    <name type="scientific">Roseibium marinum</name>
    <dbReference type="NCBI Taxonomy" id="281252"/>
    <lineage>
        <taxon>Bacteria</taxon>
        <taxon>Pseudomonadati</taxon>
        <taxon>Pseudomonadota</taxon>
        <taxon>Alphaproteobacteria</taxon>
        <taxon>Hyphomicrobiales</taxon>
        <taxon>Stappiaceae</taxon>
        <taxon>Roseibium</taxon>
    </lineage>
</organism>
<feature type="domain" description="Glycosyltransferase RgtA/B/C/D-like" evidence="9">
    <location>
        <begin position="54"/>
        <end position="215"/>
    </location>
</feature>
<dbReference type="InterPro" id="IPR038731">
    <property type="entry name" value="RgtA/B/C-like"/>
</dbReference>
<feature type="transmembrane region" description="Helical" evidence="8">
    <location>
        <begin position="155"/>
        <end position="185"/>
    </location>
</feature>
<dbReference type="AlphaFoldDB" id="A0A2S3URS8"/>
<evidence type="ECO:0000256" key="1">
    <source>
        <dbReference type="ARBA" id="ARBA00004651"/>
    </source>
</evidence>
<feature type="transmembrane region" description="Helical" evidence="8">
    <location>
        <begin position="104"/>
        <end position="121"/>
    </location>
</feature>
<sequence>MAFRTPSAIRAALLYGGLVCLLYALIPSLTFPGPPLDVVEGFAWGRELALGYTKHPPMQAWLLELTYRLTGGHHAGGYWLSALSAALAYLFIWQLALRLGLSPWQAFWAMVLTSVTFYFTLPLPEFNPNVLQIPVWAGMMLFFHRALEKGRLLDWIVLGAFAAFGLYTKYFVLLLIGTIGLYTLVFADARRHLLSAGPWLCALVCAALLLPHINWLLETDFLTFQYAADRSKPATSFLGNVFNPLNFLAAQIGNHAGLFLVVLAGLGWRGLRSVRPGLRSFSRTLPPPGDRFIIWFAFVPLAVVLAASAVTGNEFEHMWGMPMFLLSGMLAVRFVALPELWPFPRRAFAAAVAIQAIFLGVLVGQAVLEPHWKHRQTRIHYPGRDIAGHLASIWKSQTGTDLAYVAGDMWSAANVTIYVPGRPSMFYLHDARLSPWIDMEDVQARGVMIVWRGDSEQPVSEILRYYPDAVRGGRQSFPYRSSAGIPEEIINWLIIPPGEVALRPASCISADSDCLETDAKDN</sequence>
<evidence type="ECO:0000256" key="4">
    <source>
        <dbReference type="ARBA" id="ARBA00022679"/>
    </source>
</evidence>
<keyword evidence="3 10" id="KW-0328">Glycosyltransferase</keyword>
<feature type="transmembrane region" description="Helical" evidence="8">
    <location>
        <begin position="252"/>
        <end position="271"/>
    </location>
</feature>
<accession>A0A2S3URS8</accession>
<comment type="caution">
    <text evidence="10">The sequence shown here is derived from an EMBL/GenBank/DDBJ whole genome shotgun (WGS) entry which is preliminary data.</text>
</comment>
<keyword evidence="5 8" id="KW-0812">Transmembrane</keyword>
<protein>
    <submittedName>
        <fullName evidence="10">Dolichyl-phosphate-mannose-protein mannosyltransferase</fullName>
    </submittedName>
</protein>
<dbReference type="GO" id="GO:0016763">
    <property type="term" value="F:pentosyltransferase activity"/>
    <property type="evidence" value="ECO:0007669"/>
    <property type="project" value="TreeGrafter"/>
</dbReference>
<feature type="transmembrane region" description="Helical" evidence="8">
    <location>
        <begin position="12"/>
        <end position="31"/>
    </location>
</feature>
<comment type="subcellular location">
    <subcellularLocation>
        <location evidence="1">Cell membrane</location>
        <topology evidence="1">Multi-pass membrane protein</topology>
    </subcellularLocation>
</comment>
<name>A0A2S3URS8_9HYPH</name>